<dbReference type="RefSeq" id="WP_036120371.1">
    <property type="nucleotide sequence ID" value="NZ_BMET01000001.1"/>
</dbReference>
<evidence type="ECO:0000313" key="1">
    <source>
        <dbReference type="EMBL" id="KFB01332.1"/>
    </source>
</evidence>
<dbReference type="AlphaFoldDB" id="A0A084TKU6"/>
<reference evidence="2" key="2">
    <citation type="submission" date="2014-07" db="EMBL/GenBank/DDBJ databases">
        <title>Genome sequence of Mangrovimonas yunxiaonensis.</title>
        <authorList>
            <person name="Li Y."/>
            <person name="Zheng T."/>
        </authorList>
    </citation>
    <scope>NUCLEOTIDE SEQUENCE [LARGE SCALE GENOMIC DNA]</scope>
    <source>
        <strain evidence="2">LY01</strain>
    </source>
</reference>
<evidence type="ECO:0000313" key="2">
    <source>
        <dbReference type="Proteomes" id="UP000028521"/>
    </source>
</evidence>
<protein>
    <submittedName>
        <fullName evidence="1">Uncharacterized protein</fullName>
    </submittedName>
</protein>
<gene>
    <name evidence="1" type="ORF">IA57_05755</name>
</gene>
<dbReference type="eggNOG" id="ENOG50339XQ">
    <property type="taxonomic scope" value="Bacteria"/>
</dbReference>
<organism evidence="1 2">
    <name type="scientific">Mangrovimonas yunxiaonensis</name>
    <dbReference type="NCBI Taxonomy" id="1197477"/>
    <lineage>
        <taxon>Bacteria</taxon>
        <taxon>Pseudomonadati</taxon>
        <taxon>Bacteroidota</taxon>
        <taxon>Flavobacteriia</taxon>
        <taxon>Flavobacteriales</taxon>
        <taxon>Flavobacteriaceae</taxon>
        <taxon>Mangrovimonas</taxon>
    </lineage>
</organism>
<sequence length="73" mass="8237">MQHKVILVLLALVFAFFLTSSNTSKVYICTGNYSKKYHYSNTCRGLSNCKAAIKGVSLEEARNKNRTLCGWED</sequence>
<dbReference type="EMBL" id="JPFK01000005">
    <property type="protein sequence ID" value="KFB01332.1"/>
    <property type="molecule type" value="Genomic_DNA"/>
</dbReference>
<keyword evidence="2" id="KW-1185">Reference proteome</keyword>
<comment type="caution">
    <text evidence="1">The sequence shown here is derived from an EMBL/GenBank/DDBJ whole genome shotgun (WGS) entry which is preliminary data.</text>
</comment>
<dbReference type="OrthoDB" id="885042at2"/>
<proteinExistence type="predicted"/>
<reference evidence="1 2" key="1">
    <citation type="journal article" date="2014" name="Genome Announc.">
        <title>Draft Genome Sequence of the Algicidal Bacterium Mangrovimonas yunxiaonensis Strain LY01.</title>
        <authorList>
            <person name="Li Y."/>
            <person name="Zhu H."/>
            <person name="Li C."/>
            <person name="Zhang H."/>
            <person name="Chen Z."/>
            <person name="Zheng W."/>
            <person name="Xu H."/>
            <person name="Zheng T."/>
        </authorList>
    </citation>
    <scope>NUCLEOTIDE SEQUENCE [LARGE SCALE GENOMIC DNA]</scope>
    <source>
        <strain evidence="1 2">LY01</strain>
    </source>
</reference>
<name>A0A084TKU6_9FLAO</name>
<accession>A0A084TKU6</accession>
<dbReference type="Proteomes" id="UP000028521">
    <property type="component" value="Unassembled WGS sequence"/>
</dbReference>